<dbReference type="GO" id="GO:0005886">
    <property type="term" value="C:plasma membrane"/>
    <property type="evidence" value="ECO:0007669"/>
    <property type="project" value="UniProtKB-SubCell"/>
</dbReference>
<evidence type="ECO:0000313" key="10">
    <source>
        <dbReference type="EMBL" id="CAA9469559.1"/>
    </source>
</evidence>
<feature type="transmembrane region" description="Helical" evidence="7">
    <location>
        <begin position="768"/>
        <end position="793"/>
    </location>
</feature>
<feature type="transmembrane region" description="Helical" evidence="7">
    <location>
        <begin position="359"/>
        <end position="380"/>
    </location>
</feature>
<dbReference type="InterPro" id="IPR050250">
    <property type="entry name" value="Macrolide_Exporter_MacB"/>
</dbReference>
<evidence type="ECO:0000256" key="2">
    <source>
        <dbReference type="ARBA" id="ARBA00022475"/>
    </source>
</evidence>
<dbReference type="PANTHER" id="PTHR30572">
    <property type="entry name" value="MEMBRANE COMPONENT OF TRANSPORTER-RELATED"/>
    <property type="match status" value="1"/>
</dbReference>
<feature type="transmembrane region" description="Helical" evidence="7">
    <location>
        <begin position="409"/>
        <end position="431"/>
    </location>
</feature>
<evidence type="ECO:0000256" key="5">
    <source>
        <dbReference type="ARBA" id="ARBA00023136"/>
    </source>
</evidence>
<evidence type="ECO:0000256" key="4">
    <source>
        <dbReference type="ARBA" id="ARBA00022989"/>
    </source>
</evidence>
<dbReference type="InterPro" id="IPR003838">
    <property type="entry name" value="ABC3_permease_C"/>
</dbReference>
<feature type="domain" description="ABC3 transporter permease C-terminal" evidence="8">
    <location>
        <begin position="270"/>
        <end position="391"/>
    </location>
</feature>
<evidence type="ECO:0000259" key="9">
    <source>
        <dbReference type="Pfam" id="PF12704"/>
    </source>
</evidence>
<feature type="domain" description="MacB-like periplasmic core" evidence="9">
    <location>
        <begin position="17"/>
        <end position="234"/>
    </location>
</feature>
<dbReference type="PANTHER" id="PTHR30572:SF4">
    <property type="entry name" value="ABC TRANSPORTER PERMEASE YTRF"/>
    <property type="match status" value="1"/>
</dbReference>
<dbReference type="Pfam" id="PF02687">
    <property type="entry name" value="FtsX"/>
    <property type="match status" value="2"/>
</dbReference>
<reference evidence="10" key="1">
    <citation type="submission" date="2020-02" db="EMBL/GenBank/DDBJ databases">
        <authorList>
            <person name="Meier V. D."/>
        </authorList>
    </citation>
    <scope>NUCLEOTIDE SEQUENCE</scope>
    <source>
        <strain evidence="10">AVDCRST_MAG13</strain>
    </source>
</reference>
<dbReference type="InterPro" id="IPR025857">
    <property type="entry name" value="MacB_PCD"/>
</dbReference>
<gene>
    <name evidence="10" type="ORF">AVDCRST_MAG13-366</name>
</gene>
<feature type="transmembrane region" description="Helical" evidence="7">
    <location>
        <begin position="718"/>
        <end position="743"/>
    </location>
</feature>
<sequence>MRRVALRGLLARKTRLLLTALSVALGVTLIAGTYVFTDTINASFDRIFSASYARTDIVVTPSEAAQLNENGDTAAIPADVRDRIAAVEGVETVEGQIFDGGGTFLGKDGEPFSLQGPKFISSPFEDERFGGVEYAQGRAPGSGTEVALDKASADREGFALGDPFRIAGEGGAKAYTIVGLTQIAGVDSFGGAAVAQLTLPEAQRVTGKDGGFDELNAAVAPGRDPAEVARAVRAAIPERTLDVNTGAQEASSQSEGIREDLGFLNTALLAFAGISLFVGAFIIFNTFSITVAQRAREFALLRTLGASRGQVLRSVLGEGLVLGLLGSLVGILLGILVATGLRELFKAVGFELPSGDSVIATRTIVVSLLVGILVTLASTLSPALRATRVPPVAALREGVALPETRGSRWALPVAIVTTALGVLLMALGLFVASGESAALSLVGGGAALTFLGVALLSPKLVGPIASVVGRPIERVAGVTGRLARENTVRQPGRTAVTAAALMVGVALVAFATIFTAGFRDTIDDSIDGGITGQAIIQSQDGFTPFAATATATLREDPRVATVSPLRFAEARVQGEESSLTGVEPASLGRVYDLDVSGLTPEGAIVSQDYAKDNGVAAGDALTVGTPRGEERRLEIVRVADIDGIVFGDVLVDNELLARDFGLDKDSFGFVGLRGAQGSDAAVSAVDDAVTRRFPQVEVLSKAQFKEEQGEQINGLLSLIYALLALSIIVSLFGIVNTLVLSITERTRELGMLRAIGTSRRQVRRMVRYESVITALIGGILGLVLGLVLAFLVTQAIDEFSVSVPVVPLVVVLLLAGVAGVLAAVLPARRASRLNVLDALAYE</sequence>
<keyword evidence="2" id="KW-1003">Cell membrane</keyword>
<evidence type="ECO:0000256" key="1">
    <source>
        <dbReference type="ARBA" id="ARBA00004651"/>
    </source>
</evidence>
<feature type="transmembrane region" description="Helical" evidence="7">
    <location>
        <begin position="267"/>
        <end position="291"/>
    </location>
</feature>
<feature type="domain" description="ABC3 transporter permease C-terminal" evidence="8">
    <location>
        <begin position="721"/>
        <end position="834"/>
    </location>
</feature>
<feature type="transmembrane region" description="Helical" evidence="7">
    <location>
        <begin position="494"/>
        <end position="518"/>
    </location>
</feature>
<name>A0A6J4RBK1_9ACTN</name>
<keyword evidence="3 7" id="KW-0812">Transmembrane</keyword>
<accession>A0A6J4RBK1</accession>
<keyword evidence="4 7" id="KW-1133">Transmembrane helix</keyword>
<dbReference type="EMBL" id="CADCVO010000054">
    <property type="protein sequence ID" value="CAA9469559.1"/>
    <property type="molecule type" value="Genomic_DNA"/>
</dbReference>
<comment type="subcellular location">
    <subcellularLocation>
        <location evidence="1">Cell membrane</location>
        <topology evidence="1">Multi-pass membrane protein</topology>
    </subcellularLocation>
</comment>
<evidence type="ECO:0000256" key="3">
    <source>
        <dbReference type="ARBA" id="ARBA00022692"/>
    </source>
</evidence>
<dbReference type="GO" id="GO:0022857">
    <property type="term" value="F:transmembrane transporter activity"/>
    <property type="evidence" value="ECO:0007669"/>
    <property type="project" value="TreeGrafter"/>
</dbReference>
<feature type="domain" description="MacB-like periplasmic core" evidence="9">
    <location>
        <begin position="494"/>
        <end position="658"/>
    </location>
</feature>
<organism evidence="10">
    <name type="scientific">uncultured Solirubrobacteraceae bacterium</name>
    <dbReference type="NCBI Taxonomy" id="1162706"/>
    <lineage>
        <taxon>Bacteria</taxon>
        <taxon>Bacillati</taxon>
        <taxon>Actinomycetota</taxon>
        <taxon>Thermoleophilia</taxon>
        <taxon>Solirubrobacterales</taxon>
        <taxon>Solirubrobacteraceae</taxon>
        <taxon>environmental samples</taxon>
    </lineage>
</organism>
<comment type="similarity">
    <text evidence="6">Belongs to the ABC-4 integral membrane protein family.</text>
</comment>
<protein>
    <submittedName>
        <fullName evidence="10">ABC transporter, fused permease protein</fullName>
    </submittedName>
</protein>
<evidence type="ECO:0000256" key="6">
    <source>
        <dbReference type="ARBA" id="ARBA00038076"/>
    </source>
</evidence>
<proteinExistence type="inferred from homology"/>
<evidence type="ECO:0000256" key="7">
    <source>
        <dbReference type="SAM" id="Phobius"/>
    </source>
</evidence>
<feature type="transmembrane region" description="Helical" evidence="7">
    <location>
        <begin position="805"/>
        <end position="825"/>
    </location>
</feature>
<evidence type="ECO:0000259" key="8">
    <source>
        <dbReference type="Pfam" id="PF02687"/>
    </source>
</evidence>
<feature type="transmembrane region" description="Helical" evidence="7">
    <location>
        <begin position="311"/>
        <end position="339"/>
    </location>
</feature>
<dbReference type="AlphaFoldDB" id="A0A6J4RBK1"/>
<dbReference type="Pfam" id="PF12704">
    <property type="entry name" value="MacB_PCD"/>
    <property type="match status" value="2"/>
</dbReference>
<keyword evidence="5 7" id="KW-0472">Membrane</keyword>